<dbReference type="HAMAP" id="MF_00060">
    <property type="entry name" value="SurE"/>
    <property type="match status" value="1"/>
</dbReference>
<feature type="binding site" evidence="7">
    <location>
        <position position="8"/>
    </location>
    <ligand>
        <name>a divalent metal cation</name>
        <dbReference type="ChEBI" id="CHEBI:60240"/>
    </ligand>
</feature>
<dbReference type="EMBL" id="JBHSNG010000002">
    <property type="protein sequence ID" value="MFC5580137.1"/>
    <property type="molecule type" value="Genomic_DNA"/>
</dbReference>
<dbReference type="PANTHER" id="PTHR30457">
    <property type="entry name" value="5'-NUCLEOTIDASE SURE"/>
    <property type="match status" value="1"/>
</dbReference>
<evidence type="ECO:0000256" key="6">
    <source>
        <dbReference type="ARBA" id="ARBA00022801"/>
    </source>
</evidence>
<keyword evidence="6 7" id="KW-0378">Hydrolase</keyword>
<dbReference type="Pfam" id="PF01975">
    <property type="entry name" value="SurE"/>
    <property type="match status" value="1"/>
</dbReference>
<keyword evidence="10" id="KW-1185">Reference proteome</keyword>
<dbReference type="InterPro" id="IPR036523">
    <property type="entry name" value="SurE-like_sf"/>
</dbReference>
<comment type="cofactor">
    <cofactor evidence="7">
        <name>a divalent metal cation</name>
        <dbReference type="ChEBI" id="CHEBI:60240"/>
    </cofactor>
    <text evidence="7">Binds 1 divalent metal cation per subunit.</text>
</comment>
<protein>
    <recommendedName>
        <fullName evidence="7">5'-nucleotidase SurE</fullName>
        <ecNumber evidence="7">3.1.3.5</ecNumber>
    </recommendedName>
    <alternativeName>
        <fullName evidence="7">Nucleoside 5'-monophosphate phosphohydrolase</fullName>
    </alternativeName>
</protein>
<dbReference type="InterPro" id="IPR030048">
    <property type="entry name" value="SurE"/>
</dbReference>
<comment type="function">
    <text evidence="7">Nucleotidase that shows phosphatase activity on nucleoside 5'-monophosphates.</text>
</comment>
<reference evidence="10" key="1">
    <citation type="journal article" date="2019" name="Int. J. Syst. Evol. Microbiol.">
        <title>The Global Catalogue of Microorganisms (GCM) 10K type strain sequencing project: providing services to taxonomists for standard genome sequencing and annotation.</title>
        <authorList>
            <consortium name="The Broad Institute Genomics Platform"/>
            <consortium name="The Broad Institute Genome Sequencing Center for Infectious Disease"/>
            <person name="Wu L."/>
            <person name="Ma J."/>
        </authorList>
    </citation>
    <scope>NUCLEOTIDE SEQUENCE [LARGE SCALE GENOMIC DNA]</scope>
    <source>
        <strain evidence="10">CGMCC 1.13587</strain>
    </source>
</reference>
<dbReference type="InterPro" id="IPR002828">
    <property type="entry name" value="SurE-like_Pase/nucleotidase"/>
</dbReference>
<comment type="subcellular location">
    <subcellularLocation>
        <location evidence="7">Cytoplasm</location>
    </subcellularLocation>
</comment>
<dbReference type="PANTHER" id="PTHR30457:SF12">
    <property type="entry name" value="5'_3'-NUCLEOTIDASE SURE"/>
    <property type="match status" value="1"/>
</dbReference>
<evidence type="ECO:0000256" key="7">
    <source>
        <dbReference type="HAMAP-Rule" id="MF_00060"/>
    </source>
</evidence>
<evidence type="ECO:0000256" key="2">
    <source>
        <dbReference type="ARBA" id="ARBA00011062"/>
    </source>
</evidence>
<dbReference type="GO" id="GO:0008254">
    <property type="term" value="F:3'-nucleotidase activity"/>
    <property type="evidence" value="ECO:0007669"/>
    <property type="project" value="UniProtKB-EC"/>
</dbReference>
<evidence type="ECO:0000313" key="9">
    <source>
        <dbReference type="EMBL" id="MFC5580137.1"/>
    </source>
</evidence>
<sequence>MRVLVSNDDGVDAPGIRVLAERLGAVAQVTVVAPDRDRSGASNSLTLDAPLRVLPMGGGYYRVAGTPTDCVHLALAGMLDEEPDMVVSGINNSANLGDDVIYSGTVSAAMEGRFLGLPAIAVSLVTLDHKGIHYDSAAQAVLLLMQRLLVDPLPADTILNVNVPDRPWAEIGGFEVTRLGRRHRSAPCIAQTDPRGRPIWWIGPAGEADDAGPGTDFNAVRRGFVSVTPIHVDLTRFQALEKVSSWMQALSDDMAMDAAAGGRDDAEEAA</sequence>
<name>A0ABW0ST00_9GAMM</name>
<comment type="similarity">
    <text evidence="2 7">Belongs to the SurE nucleotidase family.</text>
</comment>
<gene>
    <name evidence="7 9" type="primary">surE</name>
    <name evidence="9" type="ORF">ACFPPB_03240</name>
</gene>
<proteinExistence type="inferred from homology"/>
<dbReference type="Proteomes" id="UP001596111">
    <property type="component" value="Unassembled WGS sequence"/>
</dbReference>
<evidence type="ECO:0000259" key="8">
    <source>
        <dbReference type="Pfam" id="PF01975"/>
    </source>
</evidence>
<keyword evidence="4 7" id="KW-0479">Metal-binding</keyword>
<comment type="caution">
    <text evidence="9">The sequence shown here is derived from an EMBL/GenBank/DDBJ whole genome shotgun (WGS) entry which is preliminary data.</text>
</comment>
<evidence type="ECO:0000256" key="3">
    <source>
        <dbReference type="ARBA" id="ARBA00022490"/>
    </source>
</evidence>
<evidence type="ECO:0000256" key="5">
    <source>
        <dbReference type="ARBA" id="ARBA00022741"/>
    </source>
</evidence>
<dbReference type="NCBIfam" id="NF001489">
    <property type="entry name" value="PRK00346.1-3"/>
    <property type="match status" value="1"/>
</dbReference>
<evidence type="ECO:0000313" key="10">
    <source>
        <dbReference type="Proteomes" id="UP001596111"/>
    </source>
</evidence>
<evidence type="ECO:0000256" key="1">
    <source>
        <dbReference type="ARBA" id="ARBA00000815"/>
    </source>
</evidence>
<accession>A0ABW0ST00</accession>
<feature type="domain" description="Survival protein SurE-like phosphatase/nucleotidase" evidence="8">
    <location>
        <begin position="3"/>
        <end position="184"/>
    </location>
</feature>
<dbReference type="Gene3D" id="3.40.1210.10">
    <property type="entry name" value="Survival protein SurE-like phosphatase/nucleotidase"/>
    <property type="match status" value="1"/>
</dbReference>
<dbReference type="NCBIfam" id="TIGR00087">
    <property type="entry name" value="surE"/>
    <property type="match status" value="1"/>
</dbReference>
<feature type="binding site" evidence="7">
    <location>
        <position position="9"/>
    </location>
    <ligand>
        <name>a divalent metal cation</name>
        <dbReference type="ChEBI" id="CHEBI:60240"/>
    </ligand>
</feature>
<dbReference type="EC" id="3.1.3.5" evidence="7"/>
<keyword evidence="3 7" id="KW-0963">Cytoplasm</keyword>
<dbReference type="SUPFAM" id="SSF64167">
    <property type="entry name" value="SurE-like"/>
    <property type="match status" value="1"/>
</dbReference>
<dbReference type="NCBIfam" id="NF001490">
    <property type="entry name" value="PRK00346.1-4"/>
    <property type="match status" value="1"/>
</dbReference>
<feature type="binding site" evidence="7">
    <location>
        <position position="91"/>
    </location>
    <ligand>
        <name>a divalent metal cation</name>
        <dbReference type="ChEBI" id="CHEBI:60240"/>
    </ligand>
</feature>
<feature type="binding site" evidence="7">
    <location>
        <position position="39"/>
    </location>
    <ligand>
        <name>a divalent metal cation</name>
        <dbReference type="ChEBI" id="CHEBI:60240"/>
    </ligand>
</feature>
<keyword evidence="5 7" id="KW-0547">Nucleotide-binding</keyword>
<dbReference type="RefSeq" id="WP_377324348.1">
    <property type="nucleotide sequence ID" value="NZ_JBHSNG010000002.1"/>
</dbReference>
<organism evidence="9 10">
    <name type="scientific">Rhodanobacter terrae</name>
    <dbReference type="NCBI Taxonomy" id="418647"/>
    <lineage>
        <taxon>Bacteria</taxon>
        <taxon>Pseudomonadati</taxon>
        <taxon>Pseudomonadota</taxon>
        <taxon>Gammaproteobacteria</taxon>
        <taxon>Lysobacterales</taxon>
        <taxon>Rhodanobacteraceae</taxon>
        <taxon>Rhodanobacter</taxon>
    </lineage>
</organism>
<comment type="catalytic activity">
    <reaction evidence="1 7">
        <text>a ribonucleoside 5'-phosphate + H2O = a ribonucleoside + phosphate</text>
        <dbReference type="Rhea" id="RHEA:12484"/>
        <dbReference type="ChEBI" id="CHEBI:15377"/>
        <dbReference type="ChEBI" id="CHEBI:18254"/>
        <dbReference type="ChEBI" id="CHEBI:43474"/>
        <dbReference type="ChEBI" id="CHEBI:58043"/>
        <dbReference type="EC" id="3.1.3.5"/>
    </reaction>
</comment>
<evidence type="ECO:0000256" key="4">
    <source>
        <dbReference type="ARBA" id="ARBA00022723"/>
    </source>
</evidence>